<keyword evidence="4" id="KW-0418">Kinase</keyword>
<dbReference type="PANTHER" id="PTHR24058">
    <property type="entry name" value="DUAL SPECIFICITY PROTEIN KINASE"/>
    <property type="match status" value="1"/>
</dbReference>
<feature type="domain" description="Protein kinase" evidence="7">
    <location>
        <begin position="367"/>
        <end position="681"/>
    </location>
</feature>
<feature type="compositionally biased region" description="Basic and acidic residues" evidence="6">
    <location>
        <begin position="1061"/>
        <end position="1071"/>
    </location>
</feature>
<dbReference type="Pfam" id="PF00069">
    <property type="entry name" value="Pkinase"/>
    <property type="match status" value="2"/>
</dbReference>
<evidence type="ECO:0000313" key="8">
    <source>
        <dbReference type="EMBL" id="KAK7882857.1"/>
    </source>
</evidence>
<evidence type="ECO:0000256" key="3">
    <source>
        <dbReference type="ARBA" id="ARBA00022741"/>
    </source>
</evidence>
<keyword evidence="2" id="KW-0808">Transferase</keyword>
<dbReference type="InterPro" id="IPR050494">
    <property type="entry name" value="Ser_Thr_dual-spec_kinase"/>
</dbReference>
<evidence type="ECO:0000256" key="5">
    <source>
        <dbReference type="ARBA" id="ARBA00022840"/>
    </source>
</evidence>
<protein>
    <recommendedName>
        <fullName evidence="7">Protein kinase domain-containing protein</fullName>
    </recommendedName>
</protein>
<name>A0AAW0N0C5_9GOBI</name>
<feature type="compositionally biased region" description="Basic and acidic residues" evidence="6">
    <location>
        <begin position="1115"/>
        <end position="1125"/>
    </location>
</feature>
<feature type="compositionally biased region" description="Basic residues" evidence="6">
    <location>
        <begin position="827"/>
        <end position="837"/>
    </location>
</feature>
<evidence type="ECO:0000256" key="2">
    <source>
        <dbReference type="ARBA" id="ARBA00022679"/>
    </source>
</evidence>
<dbReference type="PROSITE" id="PS50011">
    <property type="entry name" value="PROTEIN_KINASE_DOM"/>
    <property type="match status" value="2"/>
</dbReference>
<keyword evidence="3" id="KW-0547">Nucleotide-binding</keyword>
<feature type="compositionally biased region" description="Basic residues" evidence="6">
    <location>
        <begin position="1126"/>
        <end position="1136"/>
    </location>
</feature>
<dbReference type="GO" id="GO:0005737">
    <property type="term" value="C:cytoplasm"/>
    <property type="evidence" value="ECO:0007669"/>
    <property type="project" value="TreeGrafter"/>
</dbReference>
<accession>A0AAW0N0C5</accession>
<dbReference type="InterPro" id="IPR011009">
    <property type="entry name" value="Kinase-like_dom_sf"/>
</dbReference>
<dbReference type="GO" id="GO:0004713">
    <property type="term" value="F:protein tyrosine kinase activity"/>
    <property type="evidence" value="ECO:0007669"/>
    <property type="project" value="TreeGrafter"/>
</dbReference>
<keyword evidence="1" id="KW-0723">Serine/threonine-protein kinase</keyword>
<gene>
    <name evidence="8" type="ORF">WMY93_029031</name>
</gene>
<evidence type="ECO:0000259" key="7">
    <source>
        <dbReference type="PROSITE" id="PS50011"/>
    </source>
</evidence>
<dbReference type="Proteomes" id="UP001460270">
    <property type="component" value="Unassembled WGS sequence"/>
</dbReference>
<keyword evidence="5" id="KW-0067">ATP-binding</keyword>
<comment type="caution">
    <text evidence="8">The sequence shown here is derived from an EMBL/GenBank/DDBJ whole genome shotgun (WGS) entry which is preliminary data.</text>
</comment>
<dbReference type="SUPFAM" id="SSF56112">
    <property type="entry name" value="Protein kinase-like (PK-like)"/>
    <property type="match status" value="2"/>
</dbReference>
<dbReference type="GO" id="GO:0004674">
    <property type="term" value="F:protein serine/threonine kinase activity"/>
    <property type="evidence" value="ECO:0007669"/>
    <property type="project" value="UniProtKB-KW"/>
</dbReference>
<feature type="compositionally biased region" description="Basic residues" evidence="6">
    <location>
        <begin position="1171"/>
        <end position="1181"/>
    </location>
</feature>
<feature type="compositionally biased region" description="Basic residues" evidence="6">
    <location>
        <begin position="778"/>
        <end position="790"/>
    </location>
</feature>
<keyword evidence="9" id="KW-1185">Reference proteome</keyword>
<dbReference type="EMBL" id="JBBPFD010000021">
    <property type="protein sequence ID" value="KAK7882857.1"/>
    <property type="molecule type" value="Genomic_DNA"/>
</dbReference>
<organism evidence="8 9">
    <name type="scientific">Mugilogobius chulae</name>
    <name type="common">yellowstripe goby</name>
    <dbReference type="NCBI Taxonomy" id="88201"/>
    <lineage>
        <taxon>Eukaryota</taxon>
        <taxon>Metazoa</taxon>
        <taxon>Chordata</taxon>
        <taxon>Craniata</taxon>
        <taxon>Vertebrata</taxon>
        <taxon>Euteleostomi</taxon>
        <taxon>Actinopterygii</taxon>
        <taxon>Neopterygii</taxon>
        <taxon>Teleostei</taxon>
        <taxon>Neoteleostei</taxon>
        <taxon>Acanthomorphata</taxon>
        <taxon>Gobiaria</taxon>
        <taxon>Gobiiformes</taxon>
        <taxon>Gobioidei</taxon>
        <taxon>Gobiidae</taxon>
        <taxon>Gobionellinae</taxon>
        <taxon>Mugilogobius</taxon>
    </lineage>
</organism>
<reference evidence="9" key="1">
    <citation type="submission" date="2024-04" db="EMBL/GenBank/DDBJ databases">
        <title>Salinicola lusitanus LLJ914,a marine bacterium isolated from the Okinawa Trough.</title>
        <authorList>
            <person name="Li J."/>
        </authorList>
    </citation>
    <scope>NUCLEOTIDE SEQUENCE [LARGE SCALE GENOMIC DNA]</scope>
</reference>
<dbReference type="InterPro" id="IPR000719">
    <property type="entry name" value="Prot_kinase_dom"/>
</dbReference>
<feature type="compositionally biased region" description="Basic and acidic residues" evidence="6">
    <location>
        <begin position="1268"/>
        <end position="1277"/>
    </location>
</feature>
<dbReference type="GO" id="GO:0005634">
    <property type="term" value="C:nucleus"/>
    <property type="evidence" value="ECO:0007669"/>
    <property type="project" value="TreeGrafter"/>
</dbReference>
<feature type="compositionally biased region" description="Basic and acidic residues" evidence="6">
    <location>
        <begin position="1012"/>
        <end position="1022"/>
    </location>
</feature>
<feature type="region of interest" description="Disordered" evidence="6">
    <location>
        <begin position="729"/>
        <end position="1287"/>
    </location>
</feature>
<feature type="compositionally biased region" description="Basic residues" evidence="6">
    <location>
        <begin position="1247"/>
        <end position="1261"/>
    </location>
</feature>
<evidence type="ECO:0000256" key="4">
    <source>
        <dbReference type="ARBA" id="ARBA00022777"/>
    </source>
</evidence>
<feature type="compositionally biased region" description="Basic and acidic residues" evidence="6">
    <location>
        <begin position="908"/>
        <end position="919"/>
    </location>
</feature>
<dbReference type="GO" id="GO:0005524">
    <property type="term" value="F:ATP binding"/>
    <property type="evidence" value="ECO:0007669"/>
    <property type="project" value="UniProtKB-KW"/>
</dbReference>
<dbReference type="Gene3D" id="1.10.510.10">
    <property type="entry name" value="Transferase(Phosphotransferase) domain 1"/>
    <property type="match status" value="2"/>
</dbReference>
<feature type="compositionally biased region" description="Basic and acidic residues" evidence="6">
    <location>
        <begin position="1155"/>
        <end position="1170"/>
    </location>
</feature>
<dbReference type="InterPro" id="IPR008271">
    <property type="entry name" value="Ser/Thr_kinase_AS"/>
</dbReference>
<dbReference type="Gene3D" id="3.30.200.20">
    <property type="entry name" value="Phosphorylase Kinase, domain 1"/>
    <property type="match status" value="2"/>
</dbReference>
<dbReference type="PANTHER" id="PTHR24058:SF17">
    <property type="entry name" value="HOMEODOMAIN INTERACTING PROTEIN KINASE, ISOFORM D"/>
    <property type="match status" value="1"/>
</dbReference>
<dbReference type="SMART" id="SM00220">
    <property type="entry name" value="S_TKc"/>
    <property type="match status" value="2"/>
</dbReference>
<feature type="compositionally biased region" description="Basic and acidic residues" evidence="6">
    <location>
        <begin position="967"/>
        <end position="978"/>
    </location>
</feature>
<proteinExistence type="predicted"/>
<dbReference type="PROSITE" id="PS00108">
    <property type="entry name" value="PROTEIN_KINASE_ST"/>
    <property type="match status" value="1"/>
</dbReference>
<feature type="compositionally biased region" description="Basic and acidic residues" evidence="6">
    <location>
        <begin position="816"/>
        <end position="826"/>
    </location>
</feature>
<evidence type="ECO:0000256" key="1">
    <source>
        <dbReference type="ARBA" id="ARBA00022527"/>
    </source>
</evidence>
<feature type="compositionally biased region" description="Basic and acidic residues" evidence="6">
    <location>
        <begin position="1200"/>
        <end position="1213"/>
    </location>
</feature>
<evidence type="ECO:0000256" key="6">
    <source>
        <dbReference type="SAM" id="MobiDB-lite"/>
    </source>
</evidence>
<feature type="compositionally biased region" description="Basic residues" evidence="6">
    <location>
        <begin position="872"/>
        <end position="883"/>
    </location>
</feature>
<sequence>MERKLKMLSEKEIKAVIPRNLQFIKNLQNGGFGQVVECRTRDTKEKVAVKLPYFHQNNKEELDLLCRVRDEGMYQRNIVKFFESFDTRLGKGMVFEMLDTDLYHYYNEYAPLSMSDIRSIVKQVATALVVLKDWSIIHADLKLDNVMVCNRTQRPVQVKIIDLGIAFPVSKATTGMTLHHVCYRPPEILLGLPFNEAMDVWNLGTIMAYLMLGCDLFPNRTEYETYKVIVKLIGEPSRLWLSLALRSKLFYNRVGHIWTLMSDEEVASWLNCEIEEYFSERYNSLKELMKDKFELSNLADNREVQAATLLLIRMLVVDVAHRITPSEILKHHFICDESQLKAPPQAISCNDEHLTHQEIMDILPEGYKVQKLLGNGTFGQLVRCEQLVSSKMVSIKLPKANNRTEREIELLKRFAENETAGNYIVRLMDTLQTSRGEVLLLENLNMGLPEYLHEHYPLPLSDVRRIVEQTAKALVFLKPKGLIHAGVMMENIWVCSRNTEPIKVKLADFGAVIRRKKAVQGKTIQLVHYRAPEIIIGLPFDQAIDVWSLGYMLVTTLIKIDMFSTKSEFQNLKTMIQFFGQPSDDILDDGAKTMKLFNLVRGRYKLKSAQEFEKSAGLPPNTIKENYTDCYDSLEELLQFFVPDDYKKDMLEECVDLLKNMLTMDRSQRITPDQILKHNFICLERNARDCGGREESMHKKPPRKLSPLILVKPARSKNITPCLDEGEYLQKEQSEPVQKPPKKLPPLILVKSNQPKNIEPCLDEGESLQKEQADPVQKSHRKKPPRRTPPRKLPPLILIKSEQLDNIEPCVDEGDSPQKEQAESVQKRPRKKPHRKLPPLILVKSDQPENIAPFLDEGESLQKERAEPIGKSPRKKPQRKTPPRKLPPLILVKSDQPENIQPSLDEGESPHKEHTEPMRKSPRKTPLSMTPVRKMPPRKTPPRKLPSLILVKSDLPENIEHCEDEGQSPHKEQNEPVKKRPTKKPHRNLPPLILVKTDQPENIAPFLDEGESLQKERAEPIRKSPSKKPQSKMPPSKLPNLILVKSDQPENIEPCLDEGESLQKEQAEPMRKSPRKTPPRTTLVRKTPPRKLPPLILVKSDQIENIEPCEDEGESPQKEQTERVQKIPRKKPHRKLLSPPILVKSDQSENIEPCVDEKESLQKEQTERVQKIPRKKPHRKLPSPPILVKSDQPENIAPCLDEKQSPQKEKAESVQKSPTKLPELPKALQTETSDPVEEEKESQKCDKAKKKGKKWNWKNKVHPVSESPNKEITELKDSNNTSTTSLTALPQKRKWWPTFFSRIFCCFSCDKLE</sequence>
<feature type="domain" description="Protein kinase" evidence="7">
    <location>
        <begin position="21"/>
        <end position="334"/>
    </location>
</feature>
<evidence type="ECO:0000313" key="9">
    <source>
        <dbReference type="Proteomes" id="UP001460270"/>
    </source>
</evidence>